<dbReference type="FunFam" id="3.40.50.720:FF:000009">
    <property type="entry name" value="Fatty oxidation complex, alpha subunit"/>
    <property type="match status" value="1"/>
</dbReference>
<dbReference type="GO" id="GO:0006631">
    <property type="term" value="P:fatty acid metabolic process"/>
    <property type="evidence" value="ECO:0007669"/>
    <property type="project" value="InterPro"/>
</dbReference>
<proteinExistence type="predicted"/>
<feature type="domain" description="3-hydroxyacyl-CoA dehydrogenase C-terminal" evidence="4">
    <location>
        <begin position="185"/>
        <end position="281"/>
    </location>
</feature>
<evidence type="ECO:0000256" key="3">
    <source>
        <dbReference type="PIRSR" id="PIRSR000105-2"/>
    </source>
</evidence>
<name>A0A1G7NBH7_9EURY</name>
<protein>
    <submittedName>
        <fullName evidence="6">3-hydroxybutyryl-CoA dehydrogenase</fullName>
    </submittedName>
</protein>
<dbReference type="InterPro" id="IPR006176">
    <property type="entry name" value="3-OHacyl-CoA_DH_NAD-bd"/>
</dbReference>
<keyword evidence="3" id="KW-0520">NAD</keyword>
<feature type="binding site" evidence="3">
    <location>
        <position position="33"/>
    </location>
    <ligand>
        <name>NAD(+)</name>
        <dbReference type="ChEBI" id="CHEBI:57540"/>
    </ligand>
</feature>
<dbReference type="Gene3D" id="3.40.50.720">
    <property type="entry name" value="NAD(P)-binding Rossmann-like Domain"/>
    <property type="match status" value="1"/>
</dbReference>
<dbReference type="InterPro" id="IPR013328">
    <property type="entry name" value="6PGD_dom2"/>
</dbReference>
<feature type="binding site" evidence="3">
    <location>
        <position position="273"/>
    </location>
    <ligand>
        <name>NAD(+)</name>
        <dbReference type="ChEBI" id="CHEBI:57540"/>
    </ligand>
</feature>
<feature type="site" description="Important for catalytic activity" evidence="2">
    <location>
        <position position="139"/>
    </location>
</feature>
<dbReference type="EMBL" id="FNBK01000008">
    <property type="protein sequence ID" value="SDF70650.1"/>
    <property type="molecule type" value="Genomic_DNA"/>
</dbReference>
<evidence type="ECO:0000313" key="7">
    <source>
        <dbReference type="Proteomes" id="UP000199076"/>
    </source>
</evidence>
<dbReference type="Gene3D" id="1.10.1040.10">
    <property type="entry name" value="N-(1-d-carboxylethyl)-l-norvaline Dehydrogenase, domain 2"/>
    <property type="match status" value="1"/>
</dbReference>
<evidence type="ECO:0000259" key="4">
    <source>
        <dbReference type="Pfam" id="PF00725"/>
    </source>
</evidence>
<feature type="binding site" evidence="3">
    <location>
        <begin position="10"/>
        <end position="15"/>
    </location>
    <ligand>
        <name>NAD(+)</name>
        <dbReference type="ChEBI" id="CHEBI:57540"/>
    </ligand>
</feature>
<dbReference type="InterPro" id="IPR036291">
    <property type="entry name" value="NAD(P)-bd_dom_sf"/>
</dbReference>
<feature type="binding site" evidence="3">
    <location>
        <position position="96"/>
    </location>
    <ligand>
        <name>NAD(+)</name>
        <dbReference type="ChEBI" id="CHEBI:57540"/>
    </ligand>
</feature>
<dbReference type="AlphaFoldDB" id="A0A1G7NBH7"/>
<dbReference type="PIRSF" id="PIRSF000105">
    <property type="entry name" value="HCDH"/>
    <property type="match status" value="1"/>
</dbReference>
<keyword evidence="1" id="KW-0560">Oxidoreductase</keyword>
<accession>A0A1G7NBH7</accession>
<dbReference type="Proteomes" id="UP000199076">
    <property type="component" value="Unassembled WGS sequence"/>
</dbReference>
<feature type="binding site" evidence="3">
    <location>
        <position position="91"/>
    </location>
    <ligand>
        <name>NAD(+)</name>
        <dbReference type="ChEBI" id="CHEBI:57540"/>
    </ligand>
</feature>
<dbReference type="InterPro" id="IPR008927">
    <property type="entry name" value="6-PGluconate_DH-like_C_sf"/>
</dbReference>
<dbReference type="SUPFAM" id="SSF48179">
    <property type="entry name" value="6-phosphogluconate dehydrogenase C-terminal domain-like"/>
    <property type="match status" value="1"/>
</dbReference>
<feature type="binding site" evidence="3">
    <location>
        <position position="142"/>
    </location>
    <ligand>
        <name>NAD(+)</name>
        <dbReference type="ChEBI" id="CHEBI:57540"/>
    </ligand>
</feature>
<keyword evidence="7" id="KW-1185">Reference proteome</keyword>
<dbReference type="SUPFAM" id="SSF51735">
    <property type="entry name" value="NAD(P)-binding Rossmann-fold domains"/>
    <property type="match status" value="1"/>
</dbReference>
<gene>
    <name evidence="6" type="ORF">SAMN05216218_108233</name>
</gene>
<dbReference type="PANTHER" id="PTHR48075">
    <property type="entry name" value="3-HYDROXYACYL-COA DEHYDROGENASE FAMILY PROTEIN"/>
    <property type="match status" value="1"/>
</dbReference>
<dbReference type="RefSeq" id="WP_092692587.1">
    <property type="nucleotide sequence ID" value="NZ_FNBK01000008.1"/>
</dbReference>
<dbReference type="InterPro" id="IPR022694">
    <property type="entry name" value="3-OHacyl-CoA_DH"/>
</dbReference>
<dbReference type="STRING" id="660518.SAMN05216218_108233"/>
<reference evidence="7" key="1">
    <citation type="submission" date="2016-10" db="EMBL/GenBank/DDBJ databases">
        <authorList>
            <person name="Varghese N."/>
            <person name="Submissions S."/>
        </authorList>
    </citation>
    <scope>NUCLEOTIDE SEQUENCE [LARGE SCALE GENOMIC DNA]</scope>
    <source>
        <strain evidence="7">IBRC-M 10760</strain>
    </source>
</reference>
<dbReference type="GO" id="GO:0016616">
    <property type="term" value="F:oxidoreductase activity, acting on the CH-OH group of donors, NAD or NADP as acceptor"/>
    <property type="evidence" value="ECO:0007669"/>
    <property type="project" value="InterPro"/>
</dbReference>
<sequence>MAEQAIGVIGAGTMGSGIAQLAAQSGYDVIIRDVEQELVDEGLDRIKENLAEAEDREIIDDAGATFARVSGTTDIGVVTDEPTFIIEAVPEDMDLKKNVFEELDEHAGPNTVLGSNTSSLPVTEIASAADSPERVIGTHFFNPPVKMELLELITGHHTNDETVDRAEELAEGLGRTSILVDDFPGFATSRLGVILGMEAARMVEQGVASPEDIDTGMEKGYNFPMGPLKLGDYNGWDVRVEIGESLAEELGRDVFKPPTIVKQMVRAGDLGVKTGQGFYNWEDEQ</sequence>
<dbReference type="OrthoDB" id="51300at2157"/>
<organism evidence="6 7">
    <name type="scientific">Halorientalis regularis</name>
    <dbReference type="NCBI Taxonomy" id="660518"/>
    <lineage>
        <taxon>Archaea</taxon>
        <taxon>Methanobacteriati</taxon>
        <taxon>Methanobacteriota</taxon>
        <taxon>Stenosarchaea group</taxon>
        <taxon>Halobacteria</taxon>
        <taxon>Halobacteriales</taxon>
        <taxon>Haloarculaceae</taxon>
        <taxon>Halorientalis</taxon>
    </lineage>
</organism>
<dbReference type="GO" id="GO:0070403">
    <property type="term" value="F:NAD+ binding"/>
    <property type="evidence" value="ECO:0007669"/>
    <property type="project" value="InterPro"/>
</dbReference>
<evidence type="ECO:0000259" key="5">
    <source>
        <dbReference type="Pfam" id="PF02737"/>
    </source>
</evidence>
<evidence type="ECO:0000313" key="6">
    <source>
        <dbReference type="EMBL" id="SDF70650.1"/>
    </source>
</evidence>
<evidence type="ECO:0000256" key="1">
    <source>
        <dbReference type="ARBA" id="ARBA00023002"/>
    </source>
</evidence>
<feature type="domain" description="3-hydroxyacyl-CoA dehydrogenase NAD binding" evidence="5">
    <location>
        <begin position="6"/>
        <end position="182"/>
    </location>
</feature>
<dbReference type="Pfam" id="PF00725">
    <property type="entry name" value="3HCDH"/>
    <property type="match status" value="1"/>
</dbReference>
<dbReference type="InterPro" id="IPR006108">
    <property type="entry name" value="3HC_DH_C"/>
</dbReference>
<dbReference type="Pfam" id="PF02737">
    <property type="entry name" value="3HCDH_N"/>
    <property type="match status" value="1"/>
</dbReference>
<dbReference type="PANTHER" id="PTHR48075:SF5">
    <property type="entry name" value="3-HYDROXYBUTYRYL-COA DEHYDROGENASE"/>
    <property type="match status" value="1"/>
</dbReference>
<evidence type="ECO:0000256" key="2">
    <source>
        <dbReference type="PIRSR" id="PIRSR000105-1"/>
    </source>
</evidence>
<feature type="binding site" evidence="3">
    <location>
        <position position="118"/>
    </location>
    <ligand>
        <name>NAD(+)</name>
        <dbReference type="ChEBI" id="CHEBI:57540"/>
    </ligand>
</feature>